<dbReference type="Proteomes" id="UP000011083">
    <property type="component" value="Unassembled WGS sequence"/>
</dbReference>
<dbReference type="GeneID" id="14913880"/>
<accession>L8GKD3</accession>
<protein>
    <submittedName>
        <fullName evidence="1">Uncharacterized protein</fullName>
    </submittedName>
</protein>
<proteinExistence type="predicted"/>
<evidence type="ECO:0000313" key="1">
    <source>
        <dbReference type="EMBL" id="ELR13535.1"/>
    </source>
</evidence>
<evidence type="ECO:0000313" key="2">
    <source>
        <dbReference type="Proteomes" id="UP000011083"/>
    </source>
</evidence>
<keyword evidence="2" id="KW-1185">Reference proteome</keyword>
<dbReference type="KEGG" id="acan:ACA1_247620"/>
<sequence>MSELFDTGSGASAFDVFNERVVPRNYIDHTWSEDLYRNRSRPDGEQQQYAADEAAPLITFDEDPRRYDLRASSEAGALWDEFPPEMGPTLRRGGAYIPLYPLDPELFRPEKTTNAWEDVYGEAQRNHDRPVTLNIGDRAREQMIHGAAHYRRSDEGQEYANGDMFSDGHERITSAFRPFIYAPQRSVPIEYREGGADLAGHQRSADRVAPFGFFTEARNASVRDAHRAAERSSGISKGPHVHGEVRHPLRHEISRAASGVAHAALQHSEAVRERNVDADHRAEIFNPLQFNRPDRGADAAKEAMRGNALTLRAYQDRVNIHHYGAPASRVRSVGPGAMSRDSVISIPVMKELTAGARRVGNAFADATGGSLAAAHNMTDVFTYNNTQKLAASVATAAGQGMALNNMPAIHNVLMPFTTDGSVKLYAAGQAMPTGMTGAYNERGHNAYYNTEVFINPFALKQATETAYAGYGHAGDPNGGAVRNVLMPFTTEASIKQATDHSSVAAPGNGAYGDPALYSAAMVASSGDMIKSLGGREGISHLGNGVRAHGTVTDENINPRYLDHTNRDTYSEFTHAGGAGMSRWAPIGSEPLTLYDVHERTVSTSTLPDASMLAAFQNNPLVPVPVRYQ</sequence>
<gene>
    <name evidence="1" type="ORF">ACA1_247620</name>
</gene>
<dbReference type="RefSeq" id="XP_004335548.1">
    <property type="nucleotide sequence ID" value="XM_004335500.1"/>
</dbReference>
<name>L8GKD3_ACACF</name>
<dbReference type="AlphaFoldDB" id="L8GKD3"/>
<organism evidence="1 2">
    <name type="scientific">Acanthamoeba castellanii (strain ATCC 30010 / Neff)</name>
    <dbReference type="NCBI Taxonomy" id="1257118"/>
    <lineage>
        <taxon>Eukaryota</taxon>
        <taxon>Amoebozoa</taxon>
        <taxon>Discosea</taxon>
        <taxon>Longamoebia</taxon>
        <taxon>Centramoebida</taxon>
        <taxon>Acanthamoebidae</taxon>
        <taxon>Acanthamoeba</taxon>
    </lineage>
</organism>
<dbReference type="EMBL" id="KB008093">
    <property type="protein sequence ID" value="ELR13535.1"/>
    <property type="molecule type" value="Genomic_DNA"/>
</dbReference>
<dbReference type="VEuPathDB" id="AmoebaDB:ACA1_247620"/>
<reference evidence="1 2" key="1">
    <citation type="journal article" date="2013" name="Genome Biol.">
        <title>Genome of Acanthamoeba castellanii highlights extensive lateral gene transfer and early evolution of tyrosine kinase signaling.</title>
        <authorList>
            <person name="Clarke M."/>
            <person name="Lohan A.J."/>
            <person name="Liu B."/>
            <person name="Lagkouvardos I."/>
            <person name="Roy S."/>
            <person name="Zafar N."/>
            <person name="Bertelli C."/>
            <person name="Schilde C."/>
            <person name="Kianianmomeni A."/>
            <person name="Burglin T.R."/>
            <person name="Frech C."/>
            <person name="Turcotte B."/>
            <person name="Kopec K.O."/>
            <person name="Synnott J.M."/>
            <person name="Choo C."/>
            <person name="Paponov I."/>
            <person name="Finkler A."/>
            <person name="Soon Heng Tan C."/>
            <person name="Hutchins A.P."/>
            <person name="Weinmeier T."/>
            <person name="Rattei T."/>
            <person name="Chu J.S."/>
            <person name="Gimenez G."/>
            <person name="Irimia M."/>
            <person name="Rigden D.J."/>
            <person name="Fitzpatrick D.A."/>
            <person name="Lorenzo-Morales J."/>
            <person name="Bateman A."/>
            <person name="Chiu C.H."/>
            <person name="Tang P."/>
            <person name="Hegemann P."/>
            <person name="Fromm H."/>
            <person name="Raoult D."/>
            <person name="Greub G."/>
            <person name="Miranda-Saavedra D."/>
            <person name="Chen N."/>
            <person name="Nash P."/>
            <person name="Ginger M.L."/>
            <person name="Horn M."/>
            <person name="Schaap P."/>
            <person name="Caler L."/>
            <person name="Loftus B."/>
        </authorList>
    </citation>
    <scope>NUCLEOTIDE SEQUENCE [LARGE SCALE GENOMIC DNA]</scope>
    <source>
        <strain evidence="1 2">Neff</strain>
    </source>
</reference>